<dbReference type="AlphaFoldDB" id="A0A245ZIH8"/>
<dbReference type="InterPro" id="IPR011944">
    <property type="entry name" value="Steroid_delta5-4_isomerase"/>
</dbReference>
<feature type="signal peptide" evidence="1">
    <location>
        <begin position="1"/>
        <end position="20"/>
    </location>
</feature>
<dbReference type="EMBL" id="NBBI01000004">
    <property type="protein sequence ID" value="OWK29551.1"/>
    <property type="molecule type" value="Genomic_DNA"/>
</dbReference>
<keyword evidence="4" id="KW-1185">Reference proteome</keyword>
<keyword evidence="1" id="KW-0732">Signal</keyword>
<dbReference type="InterPro" id="IPR027843">
    <property type="entry name" value="DUF4440"/>
</dbReference>
<evidence type="ECO:0000313" key="4">
    <source>
        <dbReference type="Proteomes" id="UP000197290"/>
    </source>
</evidence>
<evidence type="ECO:0000259" key="2">
    <source>
        <dbReference type="Pfam" id="PF14534"/>
    </source>
</evidence>
<feature type="chain" id="PRO_5012083132" description="DUF4440 domain-containing protein" evidence="1">
    <location>
        <begin position="21"/>
        <end position="141"/>
    </location>
</feature>
<reference evidence="3 4" key="1">
    <citation type="submission" date="2017-03" db="EMBL/GenBank/DDBJ databases">
        <title>Genome sequence of Sphingomonas dokdonensis DSM 21029.</title>
        <authorList>
            <person name="Poehlein A."/>
            <person name="Wuebbeler J.H."/>
            <person name="Steinbuechel A."/>
            <person name="Daniel R."/>
        </authorList>
    </citation>
    <scope>NUCLEOTIDE SEQUENCE [LARGE SCALE GENOMIC DNA]</scope>
    <source>
        <strain evidence="3 4">DSM 21029</strain>
    </source>
</reference>
<dbReference type="Pfam" id="PF14534">
    <property type="entry name" value="DUF4440"/>
    <property type="match status" value="1"/>
</dbReference>
<proteinExistence type="predicted"/>
<dbReference type="RefSeq" id="WP_245829462.1">
    <property type="nucleotide sequence ID" value="NZ_NBBI01000004.1"/>
</dbReference>
<dbReference type="Gene3D" id="3.10.450.50">
    <property type="match status" value="1"/>
</dbReference>
<sequence length="141" mass="15060">MIHALLAPVMIAAAVQAAPAETPAAAIETEMAASAAGWNSGSLERFMAVYADDAVYASGKELARGKAAIAARYEKSFADGANSRGRLSFQPVAWRTISNVHMLLVARWTLTPATSEPQTGLTTLLFERRKAGWRIISDHSS</sequence>
<dbReference type="NCBIfam" id="TIGR02246">
    <property type="entry name" value="SgcJ/EcaC family oxidoreductase"/>
    <property type="match status" value="1"/>
</dbReference>
<comment type="caution">
    <text evidence="3">The sequence shown here is derived from an EMBL/GenBank/DDBJ whole genome shotgun (WGS) entry which is preliminary data.</text>
</comment>
<name>A0A245ZIH8_9SPHN</name>
<dbReference type="SUPFAM" id="SSF54427">
    <property type="entry name" value="NTF2-like"/>
    <property type="match status" value="1"/>
</dbReference>
<organism evidence="3 4">
    <name type="scientific">Sphingomonas dokdonensis</name>
    <dbReference type="NCBI Taxonomy" id="344880"/>
    <lineage>
        <taxon>Bacteria</taxon>
        <taxon>Pseudomonadati</taxon>
        <taxon>Pseudomonadota</taxon>
        <taxon>Alphaproteobacteria</taxon>
        <taxon>Sphingomonadales</taxon>
        <taxon>Sphingomonadaceae</taxon>
        <taxon>Sphingomonas</taxon>
    </lineage>
</organism>
<protein>
    <recommendedName>
        <fullName evidence="2">DUF4440 domain-containing protein</fullName>
    </recommendedName>
</protein>
<evidence type="ECO:0000256" key="1">
    <source>
        <dbReference type="SAM" id="SignalP"/>
    </source>
</evidence>
<evidence type="ECO:0000313" key="3">
    <source>
        <dbReference type="EMBL" id="OWK29551.1"/>
    </source>
</evidence>
<accession>A0A245ZIH8</accession>
<dbReference type="InterPro" id="IPR032710">
    <property type="entry name" value="NTF2-like_dom_sf"/>
</dbReference>
<dbReference type="Proteomes" id="UP000197290">
    <property type="component" value="Unassembled WGS sequence"/>
</dbReference>
<gene>
    <name evidence="3" type="ORF">SPDO_25430</name>
</gene>
<feature type="domain" description="DUF4440" evidence="2">
    <location>
        <begin position="35"/>
        <end position="135"/>
    </location>
</feature>